<protein>
    <submittedName>
        <fullName evidence="1">Uncharacterized protein</fullName>
    </submittedName>
</protein>
<name>A0A6N2L245_SALVM</name>
<dbReference type="AlphaFoldDB" id="A0A6N2L245"/>
<organism evidence="1">
    <name type="scientific">Salix viminalis</name>
    <name type="common">Common osier</name>
    <name type="synonym">Basket willow</name>
    <dbReference type="NCBI Taxonomy" id="40686"/>
    <lineage>
        <taxon>Eukaryota</taxon>
        <taxon>Viridiplantae</taxon>
        <taxon>Streptophyta</taxon>
        <taxon>Embryophyta</taxon>
        <taxon>Tracheophyta</taxon>
        <taxon>Spermatophyta</taxon>
        <taxon>Magnoliopsida</taxon>
        <taxon>eudicotyledons</taxon>
        <taxon>Gunneridae</taxon>
        <taxon>Pentapetalae</taxon>
        <taxon>rosids</taxon>
        <taxon>fabids</taxon>
        <taxon>Malpighiales</taxon>
        <taxon>Salicaceae</taxon>
        <taxon>Saliceae</taxon>
        <taxon>Salix</taxon>
    </lineage>
</organism>
<evidence type="ECO:0000313" key="1">
    <source>
        <dbReference type="EMBL" id="VFU33499.1"/>
    </source>
</evidence>
<reference evidence="1" key="1">
    <citation type="submission" date="2019-03" db="EMBL/GenBank/DDBJ databases">
        <authorList>
            <person name="Mank J."/>
            <person name="Almeida P."/>
        </authorList>
    </citation>
    <scope>NUCLEOTIDE SEQUENCE</scope>
    <source>
        <strain evidence="1">78183</strain>
    </source>
</reference>
<gene>
    <name evidence="1" type="ORF">SVIM_LOCUS153883</name>
</gene>
<dbReference type="EMBL" id="CAADRP010000891">
    <property type="protein sequence ID" value="VFU33499.1"/>
    <property type="molecule type" value="Genomic_DNA"/>
</dbReference>
<accession>A0A6N2L245</accession>
<proteinExistence type="predicted"/>
<sequence length="65" mass="7151">MPHHHYRCVNPLVVRCGLLDLKPHGLLLTLTLVVIPITARGRIYGRLNTPVGNGNPPNCPVYVPC</sequence>